<dbReference type="AlphaFoldDB" id="A0A9N9P949"/>
<dbReference type="OrthoDB" id="2426404at2759"/>
<reference evidence="1" key="1">
    <citation type="submission" date="2021-06" db="EMBL/GenBank/DDBJ databases">
        <authorList>
            <person name="Kallberg Y."/>
            <person name="Tangrot J."/>
            <person name="Rosling A."/>
        </authorList>
    </citation>
    <scope>NUCLEOTIDE SEQUENCE</scope>
    <source>
        <strain evidence="1">IN212</strain>
    </source>
</reference>
<comment type="caution">
    <text evidence="1">The sequence shown here is derived from an EMBL/GenBank/DDBJ whole genome shotgun (WGS) entry which is preliminary data.</text>
</comment>
<gene>
    <name evidence="1" type="ORF">RFULGI_LOCUS17760</name>
</gene>
<evidence type="ECO:0000313" key="2">
    <source>
        <dbReference type="Proteomes" id="UP000789396"/>
    </source>
</evidence>
<organism evidence="1 2">
    <name type="scientific">Racocetra fulgida</name>
    <dbReference type="NCBI Taxonomy" id="60492"/>
    <lineage>
        <taxon>Eukaryota</taxon>
        <taxon>Fungi</taxon>
        <taxon>Fungi incertae sedis</taxon>
        <taxon>Mucoromycota</taxon>
        <taxon>Glomeromycotina</taxon>
        <taxon>Glomeromycetes</taxon>
        <taxon>Diversisporales</taxon>
        <taxon>Gigasporaceae</taxon>
        <taxon>Racocetra</taxon>
    </lineage>
</organism>
<dbReference type="SUPFAM" id="SSF54060">
    <property type="entry name" value="His-Me finger endonucleases"/>
    <property type="match status" value="1"/>
</dbReference>
<name>A0A9N9P949_9GLOM</name>
<dbReference type="InterPro" id="IPR044925">
    <property type="entry name" value="His-Me_finger_sf"/>
</dbReference>
<evidence type="ECO:0000313" key="1">
    <source>
        <dbReference type="EMBL" id="CAG8801329.1"/>
    </source>
</evidence>
<feature type="non-terminal residue" evidence="1">
    <location>
        <position position="127"/>
    </location>
</feature>
<proteinExistence type="predicted"/>
<accession>A0A9N9P949</accession>
<dbReference type="EMBL" id="CAJVPZ010072240">
    <property type="protein sequence ID" value="CAG8801329.1"/>
    <property type="molecule type" value="Genomic_DNA"/>
</dbReference>
<feature type="non-terminal residue" evidence="1">
    <location>
        <position position="1"/>
    </location>
</feature>
<keyword evidence="2" id="KW-1185">Reference proteome</keyword>
<dbReference type="Proteomes" id="UP000789396">
    <property type="component" value="Unassembled WGS sequence"/>
</dbReference>
<protein>
    <submittedName>
        <fullName evidence="1">11673_t:CDS:1</fullName>
    </submittedName>
</protein>
<sequence length="127" mass="15368">KFKDFEVLSGWTKLSIIKPQKKSNSYRIVEIDATLFLEVSTQKPEITFLTDLNNFNLVKNYTWYCHKNKNDNTYYIWTNDKNQNYKHLQLHRMICPEWKMIDHVNRCGLDNHESNLRETTHQENMLN</sequence>